<evidence type="ECO:0000256" key="2">
    <source>
        <dbReference type="SAM" id="Phobius"/>
    </source>
</evidence>
<evidence type="ECO:0000313" key="4">
    <source>
        <dbReference type="Proteomes" id="UP001589747"/>
    </source>
</evidence>
<comment type="caution">
    <text evidence="3">The sequence shown here is derived from an EMBL/GenBank/DDBJ whole genome shotgun (WGS) entry which is preliminary data.</text>
</comment>
<feature type="transmembrane region" description="Helical" evidence="2">
    <location>
        <begin position="197"/>
        <end position="220"/>
    </location>
</feature>
<feature type="transmembrane region" description="Helical" evidence="2">
    <location>
        <begin position="68"/>
        <end position="84"/>
    </location>
</feature>
<feature type="compositionally biased region" description="Pro residues" evidence="1">
    <location>
        <begin position="237"/>
        <end position="253"/>
    </location>
</feature>
<feature type="transmembrane region" description="Helical" evidence="2">
    <location>
        <begin position="40"/>
        <end position="56"/>
    </location>
</feature>
<gene>
    <name evidence="3" type="ORF">ACFFSY_31040</name>
</gene>
<feature type="transmembrane region" description="Helical" evidence="2">
    <location>
        <begin position="120"/>
        <end position="138"/>
    </location>
</feature>
<reference evidence="3 4" key="1">
    <citation type="submission" date="2024-09" db="EMBL/GenBank/DDBJ databases">
        <authorList>
            <person name="Sun Q."/>
            <person name="Mori K."/>
        </authorList>
    </citation>
    <scope>NUCLEOTIDE SEQUENCE [LARGE SCALE GENOMIC DNA]</scope>
    <source>
        <strain evidence="3 4">TISTR 2452</strain>
    </source>
</reference>
<dbReference type="RefSeq" id="WP_377501596.1">
    <property type="nucleotide sequence ID" value="NZ_JBHMDO010000048.1"/>
</dbReference>
<feature type="region of interest" description="Disordered" evidence="1">
    <location>
        <begin position="237"/>
        <end position="258"/>
    </location>
</feature>
<dbReference type="Proteomes" id="UP001589747">
    <property type="component" value="Unassembled WGS sequence"/>
</dbReference>
<sequence length="435" mass="47853">MMRIREAGLVLVQGVIECIIYLPLLLIADGLVQPAVWERGWWLVPLLGYPIGYLLGRRAAFRQPSVTLLLTCVCGLGVGTLLFAVFSAGIAVAIAASLGCTIGLYRGARAALAPWAERFTSAHFSIGLLIYVLYSFILQRNERFAVPSALLLAGGVAAMMIMLLVVNHRTVRAESAAPGADIGADAAVRSRNVRLSILVLMVTLLLAVSGSLQVIFRAVWGEAAAWIRRLLAPKEPAPAPPPPDTPVAPPPSMLPAGEPTEPSPWWDWVMYGFIGIVGLFILIAIIRRLPLVPALLRGLLARLTLWLRRERLVDQGNYQDEVDRIVKPERKGRSFFGIRRRNAAMPRSGGPADRLVHLYRTWLSERHHSSLPFDPSRTPIEIGQAEALREGADGDRHIGTRLTRAYSAYRYGGIEAKDEELTRLAGEIRPRKPKK</sequence>
<organism evidence="3 4">
    <name type="scientific">Paenibacillus aurantiacus</name>
    <dbReference type="NCBI Taxonomy" id="1936118"/>
    <lineage>
        <taxon>Bacteria</taxon>
        <taxon>Bacillati</taxon>
        <taxon>Bacillota</taxon>
        <taxon>Bacilli</taxon>
        <taxon>Bacillales</taxon>
        <taxon>Paenibacillaceae</taxon>
        <taxon>Paenibacillus</taxon>
    </lineage>
</organism>
<feature type="transmembrane region" description="Helical" evidence="2">
    <location>
        <begin position="90"/>
        <end position="108"/>
    </location>
</feature>
<feature type="transmembrane region" description="Helical" evidence="2">
    <location>
        <begin position="7"/>
        <end position="28"/>
    </location>
</feature>
<feature type="transmembrane region" description="Helical" evidence="2">
    <location>
        <begin position="268"/>
        <end position="286"/>
    </location>
</feature>
<feature type="transmembrane region" description="Helical" evidence="2">
    <location>
        <begin position="144"/>
        <end position="166"/>
    </location>
</feature>
<keyword evidence="2" id="KW-1133">Transmembrane helix</keyword>
<accession>A0ABV5KYT6</accession>
<evidence type="ECO:0008006" key="5">
    <source>
        <dbReference type="Google" id="ProtNLM"/>
    </source>
</evidence>
<protein>
    <recommendedName>
        <fullName evidence="5">DUF4129 domain-containing protein</fullName>
    </recommendedName>
</protein>
<dbReference type="EMBL" id="JBHMDO010000048">
    <property type="protein sequence ID" value="MFB9330399.1"/>
    <property type="molecule type" value="Genomic_DNA"/>
</dbReference>
<evidence type="ECO:0000256" key="1">
    <source>
        <dbReference type="SAM" id="MobiDB-lite"/>
    </source>
</evidence>
<proteinExistence type="predicted"/>
<keyword evidence="4" id="KW-1185">Reference proteome</keyword>
<keyword evidence="2" id="KW-0472">Membrane</keyword>
<evidence type="ECO:0000313" key="3">
    <source>
        <dbReference type="EMBL" id="MFB9330399.1"/>
    </source>
</evidence>
<keyword evidence="2" id="KW-0812">Transmembrane</keyword>
<name>A0ABV5KYT6_9BACL</name>